<protein>
    <submittedName>
        <fullName evidence="9">Putative cytochrome p450 protein</fullName>
    </submittedName>
</protein>
<dbReference type="PANTHER" id="PTHR46206">
    <property type="entry name" value="CYTOCHROME P450"/>
    <property type="match status" value="1"/>
</dbReference>
<dbReference type="OrthoDB" id="1844152at2759"/>
<dbReference type="InterPro" id="IPR036396">
    <property type="entry name" value="Cyt_P450_sf"/>
</dbReference>
<proteinExistence type="inferred from homology"/>
<evidence type="ECO:0000256" key="6">
    <source>
        <dbReference type="ARBA" id="ARBA00023033"/>
    </source>
</evidence>
<accession>M7T1D8</accession>
<evidence type="ECO:0000256" key="2">
    <source>
        <dbReference type="ARBA" id="ARBA00010617"/>
    </source>
</evidence>
<keyword evidence="7" id="KW-0349">Heme</keyword>
<dbReference type="Proteomes" id="UP000012174">
    <property type="component" value="Unassembled WGS sequence"/>
</dbReference>
<dbReference type="Pfam" id="PF00067">
    <property type="entry name" value="p450"/>
    <property type="match status" value="1"/>
</dbReference>
<evidence type="ECO:0000256" key="1">
    <source>
        <dbReference type="ARBA" id="ARBA00001971"/>
    </source>
</evidence>
<keyword evidence="8" id="KW-1133">Transmembrane helix</keyword>
<organism evidence="9 10">
    <name type="scientific">Eutypa lata (strain UCR-EL1)</name>
    <name type="common">Grapevine dieback disease fungus</name>
    <name type="synonym">Eutypa armeniacae</name>
    <dbReference type="NCBI Taxonomy" id="1287681"/>
    <lineage>
        <taxon>Eukaryota</taxon>
        <taxon>Fungi</taxon>
        <taxon>Dikarya</taxon>
        <taxon>Ascomycota</taxon>
        <taxon>Pezizomycotina</taxon>
        <taxon>Sordariomycetes</taxon>
        <taxon>Xylariomycetidae</taxon>
        <taxon>Xylariales</taxon>
        <taxon>Diatrypaceae</taxon>
        <taxon>Eutypa</taxon>
    </lineage>
</organism>
<dbReference type="Gene3D" id="1.10.630.10">
    <property type="entry name" value="Cytochrome P450"/>
    <property type="match status" value="1"/>
</dbReference>
<dbReference type="KEGG" id="ela:UCREL1_194"/>
<evidence type="ECO:0000256" key="7">
    <source>
        <dbReference type="PIRSR" id="PIRSR602403-1"/>
    </source>
</evidence>
<evidence type="ECO:0000256" key="8">
    <source>
        <dbReference type="SAM" id="Phobius"/>
    </source>
</evidence>
<dbReference type="InterPro" id="IPR002403">
    <property type="entry name" value="Cyt_P450_E_grp-IV"/>
</dbReference>
<sequence length="307" mass="35443">MDVFKTAFVLRMFPTWMRFIVALFLPARYKLRGYREKAKQVVGAKIARHSNAVRMKEMGKPVEEEDTLVDWMLENGNQEETSVPEMANRQLAMTLASIHTTSTNTANFLFELCAHPEWFPVLREEIDEVSKQVGNGSEVDIRLWHPRLERMDSFLLECFRVHPPILLSPQRVALQDYTLKDGTQIPKGCRIAFANSEHQMDPEVTPDPLNFDPMRSYRKRHSSENEYDKNQAVLTDMNNNLTFGYGSQACPGRFLGVAEIKMLVARLITEFDFKYPEGKSMPETLTADENVFIDPSARLMMRKRKIT</sequence>
<dbReference type="OMA" id="KMILARM"/>
<evidence type="ECO:0000256" key="4">
    <source>
        <dbReference type="ARBA" id="ARBA00023002"/>
    </source>
</evidence>
<dbReference type="SUPFAM" id="SSF48264">
    <property type="entry name" value="Cytochrome P450"/>
    <property type="match status" value="1"/>
</dbReference>
<dbReference type="PRINTS" id="PR00465">
    <property type="entry name" value="EP450IV"/>
</dbReference>
<name>M7T1D8_EUTLA</name>
<dbReference type="EMBL" id="KB705389">
    <property type="protein sequence ID" value="EMR72744.1"/>
    <property type="molecule type" value="Genomic_DNA"/>
</dbReference>
<dbReference type="InterPro" id="IPR001128">
    <property type="entry name" value="Cyt_P450"/>
</dbReference>
<dbReference type="GO" id="GO:0004497">
    <property type="term" value="F:monooxygenase activity"/>
    <property type="evidence" value="ECO:0007669"/>
    <property type="project" value="UniProtKB-KW"/>
</dbReference>
<dbReference type="GO" id="GO:0016705">
    <property type="term" value="F:oxidoreductase activity, acting on paired donors, with incorporation or reduction of molecular oxygen"/>
    <property type="evidence" value="ECO:0007669"/>
    <property type="project" value="InterPro"/>
</dbReference>
<evidence type="ECO:0000313" key="10">
    <source>
        <dbReference type="Proteomes" id="UP000012174"/>
    </source>
</evidence>
<evidence type="ECO:0000256" key="3">
    <source>
        <dbReference type="ARBA" id="ARBA00022723"/>
    </source>
</evidence>
<comment type="cofactor">
    <cofactor evidence="1 7">
        <name>heme</name>
        <dbReference type="ChEBI" id="CHEBI:30413"/>
    </cofactor>
</comment>
<evidence type="ECO:0000313" key="9">
    <source>
        <dbReference type="EMBL" id="EMR72744.1"/>
    </source>
</evidence>
<dbReference type="GO" id="GO:0005506">
    <property type="term" value="F:iron ion binding"/>
    <property type="evidence" value="ECO:0007669"/>
    <property type="project" value="InterPro"/>
</dbReference>
<keyword evidence="3 7" id="KW-0479">Metal-binding</keyword>
<comment type="similarity">
    <text evidence="2">Belongs to the cytochrome P450 family.</text>
</comment>
<keyword evidence="8" id="KW-0812">Transmembrane</keyword>
<dbReference type="eggNOG" id="KOG0156">
    <property type="taxonomic scope" value="Eukaryota"/>
</dbReference>
<keyword evidence="6" id="KW-0503">Monooxygenase</keyword>
<keyword evidence="4" id="KW-0560">Oxidoreductase</keyword>
<keyword evidence="8" id="KW-0472">Membrane</keyword>
<feature type="binding site" description="axial binding residue" evidence="7">
    <location>
        <position position="250"/>
    </location>
    <ligand>
        <name>heme</name>
        <dbReference type="ChEBI" id="CHEBI:30413"/>
    </ligand>
    <ligandPart>
        <name>Fe</name>
        <dbReference type="ChEBI" id="CHEBI:18248"/>
    </ligandPart>
</feature>
<evidence type="ECO:0000256" key="5">
    <source>
        <dbReference type="ARBA" id="ARBA00023004"/>
    </source>
</evidence>
<reference evidence="10" key="1">
    <citation type="journal article" date="2013" name="Genome Announc.">
        <title>Draft genome sequence of the grapevine dieback fungus Eutypa lata UCR-EL1.</title>
        <authorList>
            <person name="Blanco-Ulate B."/>
            <person name="Rolshausen P.E."/>
            <person name="Cantu D."/>
        </authorList>
    </citation>
    <scope>NUCLEOTIDE SEQUENCE [LARGE SCALE GENOMIC DNA]</scope>
    <source>
        <strain evidence="10">UCR-EL1</strain>
    </source>
</reference>
<dbReference type="HOGENOM" id="CLU_022195_1_0_1"/>
<gene>
    <name evidence="9" type="ORF">UCREL1_194</name>
</gene>
<dbReference type="AlphaFoldDB" id="M7T1D8"/>
<keyword evidence="10" id="KW-1185">Reference proteome</keyword>
<dbReference type="PANTHER" id="PTHR46206:SF9">
    <property type="entry name" value="CYTOCHROME P450"/>
    <property type="match status" value="1"/>
</dbReference>
<feature type="transmembrane region" description="Helical" evidence="8">
    <location>
        <begin position="6"/>
        <end position="27"/>
    </location>
</feature>
<dbReference type="GO" id="GO:0020037">
    <property type="term" value="F:heme binding"/>
    <property type="evidence" value="ECO:0007669"/>
    <property type="project" value="InterPro"/>
</dbReference>
<keyword evidence="5 7" id="KW-0408">Iron</keyword>
<dbReference type="CDD" id="cd11041">
    <property type="entry name" value="CYP503A1-like"/>
    <property type="match status" value="1"/>
</dbReference>